<reference evidence="4" key="1">
    <citation type="journal article" date="2019" name="Int. J. Syst. Evol. Microbiol.">
        <title>The Global Catalogue of Microorganisms (GCM) 10K type strain sequencing project: providing services to taxonomists for standard genome sequencing and annotation.</title>
        <authorList>
            <consortium name="The Broad Institute Genomics Platform"/>
            <consortium name="The Broad Institute Genome Sequencing Center for Infectious Disease"/>
            <person name="Wu L."/>
            <person name="Ma J."/>
        </authorList>
    </citation>
    <scope>NUCLEOTIDE SEQUENCE [LARGE SCALE GENOMIC DNA]</scope>
    <source>
        <strain evidence="4">CCM 9110</strain>
    </source>
</reference>
<dbReference type="InterPro" id="IPR023365">
    <property type="entry name" value="Sortase_dom-sf"/>
</dbReference>
<dbReference type="Proteomes" id="UP001597199">
    <property type="component" value="Unassembled WGS sequence"/>
</dbReference>
<dbReference type="Gene3D" id="2.40.260.10">
    <property type="entry name" value="Sortase"/>
    <property type="match status" value="1"/>
</dbReference>
<accession>A0ABW4BG29</accession>
<protein>
    <submittedName>
        <fullName evidence="3">Class C sortase</fullName>
    </submittedName>
</protein>
<keyword evidence="4" id="KW-1185">Reference proteome</keyword>
<dbReference type="Pfam" id="PF04203">
    <property type="entry name" value="Sortase"/>
    <property type="match status" value="1"/>
</dbReference>
<evidence type="ECO:0000313" key="3">
    <source>
        <dbReference type="EMBL" id="MFD1399011.1"/>
    </source>
</evidence>
<dbReference type="SUPFAM" id="SSF63817">
    <property type="entry name" value="Sortase"/>
    <property type="match status" value="1"/>
</dbReference>
<dbReference type="CDD" id="cd05827">
    <property type="entry name" value="Sortase_C"/>
    <property type="match status" value="1"/>
</dbReference>
<keyword evidence="1" id="KW-0378">Hydrolase</keyword>
<dbReference type="EMBL" id="JBHTOA010000030">
    <property type="protein sequence ID" value="MFD1399011.1"/>
    <property type="molecule type" value="Genomic_DNA"/>
</dbReference>
<sequence>MAKHWRLFAPKTWSRFWFNLVFGLIFIVGLVLLLGPSLYTSYIQRQATLQAGQFDRAVVKTPTSALVRRVQGYNANLYARQTEQPLPSPIRTYAQVKAPAVIGYVSVPSVGIKNTIIRYGDSEEVLAQGAGTMPGTSLPFGGANTLAVVTGHSGLANRVIFDNIRYLKKGDVYYLTTFDGSRKAYRVTAKKVVDPQAKNALNAVKIQPGRDVSVLLTCTPLFINSHRLLVYGRRVSLHEAQKAPVMKRDTFSLYHVWLYVMSLLVVLFLIYYTWLVHKRRQYARQKEARHASSNET</sequence>
<feature type="transmembrane region" description="Helical" evidence="2">
    <location>
        <begin position="256"/>
        <end position="276"/>
    </location>
</feature>
<keyword evidence="2" id="KW-0472">Membrane</keyword>
<dbReference type="InterPro" id="IPR042002">
    <property type="entry name" value="Sortase_C"/>
</dbReference>
<dbReference type="InterPro" id="IPR005754">
    <property type="entry name" value="Sortase"/>
</dbReference>
<evidence type="ECO:0000256" key="2">
    <source>
        <dbReference type="SAM" id="Phobius"/>
    </source>
</evidence>
<feature type="transmembrane region" description="Helical" evidence="2">
    <location>
        <begin position="16"/>
        <end position="39"/>
    </location>
</feature>
<keyword evidence="2" id="KW-0812">Transmembrane</keyword>
<dbReference type="RefSeq" id="WP_204118203.1">
    <property type="nucleotide sequence ID" value="NZ_BOLV01000003.1"/>
</dbReference>
<comment type="caution">
    <text evidence="3">The sequence shown here is derived from an EMBL/GenBank/DDBJ whole genome shotgun (WGS) entry which is preliminary data.</text>
</comment>
<name>A0ABW4BG29_9LACO</name>
<keyword evidence="2" id="KW-1133">Transmembrane helix</keyword>
<organism evidence="3 4">
    <name type="scientific">Lacticaseibacillus suilingensis</name>
    <dbReference type="NCBI Taxonomy" id="2799577"/>
    <lineage>
        <taxon>Bacteria</taxon>
        <taxon>Bacillati</taxon>
        <taxon>Bacillota</taxon>
        <taxon>Bacilli</taxon>
        <taxon>Lactobacillales</taxon>
        <taxon>Lactobacillaceae</taxon>
        <taxon>Lacticaseibacillus</taxon>
    </lineage>
</organism>
<gene>
    <name evidence="3" type="ORF">ACFQ41_06790</name>
</gene>
<evidence type="ECO:0000256" key="1">
    <source>
        <dbReference type="ARBA" id="ARBA00022801"/>
    </source>
</evidence>
<proteinExistence type="predicted"/>
<dbReference type="NCBIfam" id="TIGR01076">
    <property type="entry name" value="sortase_fam"/>
    <property type="match status" value="1"/>
</dbReference>
<evidence type="ECO:0000313" key="4">
    <source>
        <dbReference type="Proteomes" id="UP001597199"/>
    </source>
</evidence>